<protein>
    <submittedName>
        <fullName evidence="2">Uncharacterized protein</fullName>
    </submittedName>
</protein>
<dbReference type="Proteomes" id="UP000050424">
    <property type="component" value="Unassembled WGS sequence"/>
</dbReference>
<dbReference type="AlphaFoldDB" id="A0A0P7BA19"/>
<proteinExistence type="predicted"/>
<comment type="caution">
    <text evidence="2">The sequence shown here is derived from an EMBL/GenBank/DDBJ whole genome shotgun (WGS) entry which is preliminary data.</text>
</comment>
<name>A0A0P7BA19_9HYPO</name>
<dbReference type="OrthoDB" id="5105742at2759"/>
<keyword evidence="3" id="KW-1185">Reference proteome</keyword>
<evidence type="ECO:0000313" key="3">
    <source>
        <dbReference type="Proteomes" id="UP000050424"/>
    </source>
</evidence>
<feature type="signal peptide" evidence="1">
    <location>
        <begin position="1"/>
        <end position="20"/>
    </location>
</feature>
<accession>A0A0P7BA19</accession>
<dbReference type="EMBL" id="LKCW01000161">
    <property type="protein sequence ID" value="KPM37579.1"/>
    <property type="molecule type" value="Genomic_DNA"/>
</dbReference>
<evidence type="ECO:0000256" key="1">
    <source>
        <dbReference type="SAM" id="SignalP"/>
    </source>
</evidence>
<organism evidence="2 3">
    <name type="scientific">Neonectria ditissima</name>
    <dbReference type="NCBI Taxonomy" id="78410"/>
    <lineage>
        <taxon>Eukaryota</taxon>
        <taxon>Fungi</taxon>
        <taxon>Dikarya</taxon>
        <taxon>Ascomycota</taxon>
        <taxon>Pezizomycotina</taxon>
        <taxon>Sordariomycetes</taxon>
        <taxon>Hypocreomycetidae</taxon>
        <taxon>Hypocreales</taxon>
        <taxon>Nectriaceae</taxon>
        <taxon>Neonectria</taxon>
    </lineage>
</organism>
<evidence type="ECO:0000313" key="2">
    <source>
        <dbReference type="EMBL" id="KPM37579.1"/>
    </source>
</evidence>
<gene>
    <name evidence="2" type="ORF">AK830_g8998</name>
</gene>
<keyword evidence="1" id="KW-0732">Signal</keyword>
<reference evidence="2 3" key="1">
    <citation type="submission" date="2015-09" db="EMBL/GenBank/DDBJ databases">
        <title>Draft genome of a European isolate of the apple canker pathogen Neonectria ditissima.</title>
        <authorList>
            <person name="Gomez-Cortecero A."/>
            <person name="Harrison R.J."/>
            <person name="Armitage A.D."/>
        </authorList>
    </citation>
    <scope>NUCLEOTIDE SEQUENCE [LARGE SCALE GENOMIC DNA]</scope>
    <source>
        <strain evidence="2 3">R09/05</strain>
    </source>
</reference>
<sequence length="188" mass="19432">MKAAPFIILHAVSLATTGLAGDTCTADNCARFVTGTKPGIGAPLEYRVSLCKRILATTTKPAPVTVTSTLTKYTTKPPVDTTANLNTTATSLNTTATPTPRTPILIPRAVPPIAIARVAGGWGANVTSPCAAHGECDADGQCGTGYMCVYDGSCACGKRRCYEAAPSGCNVQMLAGQPREPPARGYRD</sequence>
<feature type="chain" id="PRO_5006135542" evidence="1">
    <location>
        <begin position="21"/>
        <end position="188"/>
    </location>
</feature>